<evidence type="ECO:0000256" key="12">
    <source>
        <dbReference type="SAM" id="MobiDB-lite"/>
    </source>
</evidence>
<dbReference type="GO" id="GO:0016592">
    <property type="term" value="C:mediator complex"/>
    <property type="evidence" value="ECO:0007669"/>
    <property type="project" value="InterPro"/>
</dbReference>
<keyword evidence="7 11" id="KW-0804">Transcription</keyword>
<evidence type="ECO:0000256" key="11">
    <source>
        <dbReference type="RuleBase" id="RU364144"/>
    </source>
</evidence>
<keyword evidence="8 11" id="KW-0539">Nucleus</keyword>
<dbReference type="GO" id="GO:0003712">
    <property type="term" value="F:transcription coregulator activity"/>
    <property type="evidence" value="ECO:0007669"/>
    <property type="project" value="InterPro"/>
</dbReference>
<evidence type="ECO:0000256" key="2">
    <source>
        <dbReference type="ARBA" id="ARBA00005716"/>
    </source>
</evidence>
<organism evidence="13 14">
    <name type="scientific">Aspergillus calidoustus</name>
    <dbReference type="NCBI Taxonomy" id="454130"/>
    <lineage>
        <taxon>Eukaryota</taxon>
        <taxon>Fungi</taxon>
        <taxon>Dikarya</taxon>
        <taxon>Ascomycota</taxon>
        <taxon>Pezizomycotina</taxon>
        <taxon>Eurotiomycetes</taxon>
        <taxon>Eurotiomycetidae</taxon>
        <taxon>Eurotiales</taxon>
        <taxon>Aspergillaceae</taxon>
        <taxon>Aspergillus</taxon>
        <taxon>Aspergillus subgen. Nidulantes</taxon>
    </lineage>
</organism>
<comment type="subcellular location">
    <subcellularLocation>
        <location evidence="1 11">Nucleus</location>
    </subcellularLocation>
</comment>
<evidence type="ECO:0000256" key="7">
    <source>
        <dbReference type="ARBA" id="ARBA00023163"/>
    </source>
</evidence>
<dbReference type="Pfam" id="PF10232">
    <property type="entry name" value="Med8"/>
    <property type="match status" value="1"/>
</dbReference>
<dbReference type="Gene3D" id="1.20.58.1710">
    <property type="match status" value="1"/>
</dbReference>
<evidence type="ECO:0000313" key="14">
    <source>
        <dbReference type="Proteomes" id="UP000054771"/>
    </source>
</evidence>
<dbReference type="GO" id="GO:0006357">
    <property type="term" value="P:regulation of transcription by RNA polymerase II"/>
    <property type="evidence" value="ECO:0007669"/>
    <property type="project" value="InterPro"/>
</dbReference>
<comment type="subunit">
    <text evidence="3 11">Component of the Mediator complex.</text>
</comment>
<keyword evidence="5 11" id="KW-0805">Transcription regulation</keyword>
<comment type="similarity">
    <text evidence="2 11">Belongs to the Mediator complex subunit 8 family.</text>
</comment>
<protein>
    <recommendedName>
        <fullName evidence="4 11">Mediator of RNA polymerase II transcription subunit 8</fullName>
    </recommendedName>
    <alternativeName>
        <fullName evidence="10 11">Mediator complex subunit 8</fullName>
    </alternativeName>
</protein>
<evidence type="ECO:0000256" key="10">
    <source>
        <dbReference type="ARBA" id="ARBA00031261"/>
    </source>
</evidence>
<evidence type="ECO:0000256" key="9">
    <source>
        <dbReference type="ARBA" id="ARBA00025687"/>
    </source>
</evidence>
<feature type="compositionally biased region" description="Acidic residues" evidence="12">
    <location>
        <begin position="197"/>
        <end position="215"/>
    </location>
</feature>
<name>A0A0U5GEF6_ASPCI</name>
<evidence type="ECO:0000313" key="13">
    <source>
        <dbReference type="EMBL" id="CEL10738.1"/>
    </source>
</evidence>
<evidence type="ECO:0000256" key="3">
    <source>
        <dbReference type="ARBA" id="ARBA00011837"/>
    </source>
</evidence>
<proteinExistence type="inferred from homology"/>
<evidence type="ECO:0000256" key="5">
    <source>
        <dbReference type="ARBA" id="ARBA00023015"/>
    </source>
</evidence>
<comment type="function">
    <text evidence="9 11">Component of the Mediator complex, a coactivator involved in the regulated transcription of nearly all RNA polymerase II-dependent genes. Mediator functions as a bridge to convey information from gene-specific regulatory proteins to the basal RNA polymerase II transcription machinery. Mediator is recruited to promoters by direct interactions with regulatory proteins and serves as a scaffold for the assembly of a functional preinitiation complex with RNA polymerase II and the general transcription factors.</text>
</comment>
<sequence>MTTPTQDQIKTLEQSRQRLVQLTHSLGSLITSLNQSDPLPSWPSLQSQASIISSNLLTLSTHLSENHELLRSISAYPAPEFPTKTHANTLEQLLRTKLDPRVDDWVSRGRKGDANALARSGSTPSGGGASSAIVGGFGNGGAAGLSEGDLAALWEWAPVEANMEARRRDWGGDFTLEERERGVQGLAAELGLRRTLEDDEGSSEEEEEEEPDEMEVVGVRKSITGSGIEFDIAPSGAGAEAAAQENAGPLVPLDDILRYMTTGVLPGQR</sequence>
<dbReference type="InterPro" id="IPR019364">
    <property type="entry name" value="Mediatior_Med8_fun/met"/>
</dbReference>
<evidence type="ECO:0000256" key="1">
    <source>
        <dbReference type="ARBA" id="ARBA00004123"/>
    </source>
</evidence>
<dbReference type="EMBL" id="CDMC01000020">
    <property type="protein sequence ID" value="CEL10738.1"/>
    <property type="molecule type" value="Genomic_DNA"/>
</dbReference>
<dbReference type="Gene3D" id="6.10.250.2610">
    <property type="match status" value="1"/>
</dbReference>
<dbReference type="GO" id="GO:0070847">
    <property type="term" value="C:core mediator complex"/>
    <property type="evidence" value="ECO:0007669"/>
    <property type="project" value="TreeGrafter"/>
</dbReference>
<dbReference type="PANTHER" id="PTHR13074:SF9">
    <property type="entry name" value="MEDIATOR OF RNA POLYMERASE II TRANSCRIPTION SUBUNIT 8"/>
    <property type="match status" value="1"/>
</dbReference>
<dbReference type="OrthoDB" id="5329317at2759"/>
<keyword evidence="6 11" id="KW-0010">Activator</keyword>
<dbReference type="FunFam" id="1.20.58.1710:FF:000002">
    <property type="entry name" value="Mediator of RNA polymerase II transcription subunit 8"/>
    <property type="match status" value="1"/>
</dbReference>
<reference evidence="14" key="1">
    <citation type="journal article" date="2016" name="Genome Announc.">
        <title>Draft genome sequences of fungus Aspergillus calidoustus.</title>
        <authorList>
            <person name="Horn F."/>
            <person name="Linde J."/>
            <person name="Mattern D.J."/>
            <person name="Walther G."/>
            <person name="Guthke R."/>
            <person name="Scherlach K."/>
            <person name="Martin K."/>
            <person name="Brakhage A.A."/>
            <person name="Petzke L."/>
            <person name="Valiante V."/>
        </authorList>
    </citation>
    <scope>NUCLEOTIDE SEQUENCE [LARGE SCALE GENOMIC DNA]</scope>
    <source>
        <strain evidence="14">SF006504</strain>
    </source>
</reference>
<feature type="region of interest" description="Disordered" evidence="12">
    <location>
        <begin position="193"/>
        <end position="217"/>
    </location>
</feature>
<keyword evidence="14" id="KW-1185">Reference proteome</keyword>
<evidence type="ECO:0000256" key="6">
    <source>
        <dbReference type="ARBA" id="ARBA00023159"/>
    </source>
</evidence>
<dbReference type="AlphaFoldDB" id="A0A0U5GEF6"/>
<evidence type="ECO:0000256" key="8">
    <source>
        <dbReference type="ARBA" id="ARBA00023242"/>
    </source>
</evidence>
<evidence type="ECO:0000256" key="4">
    <source>
        <dbReference type="ARBA" id="ARBA00020637"/>
    </source>
</evidence>
<accession>A0A0U5GEF6</accession>
<dbReference type="GO" id="GO:0000978">
    <property type="term" value="F:RNA polymerase II cis-regulatory region sequence-specific DNA binding"/>
    <property type="evidence" value="ECO:0007669"/>
    <property type="project" value="TreeGrafter"/>
</dbReference>
<dbReference type="OMA" id="WAPIEAN"/>
<dbReference type="Proteomes" id="UP000054771">
    <property type="component" value="Unassembled WGS sequence"/>
</dbReference>
<gene>
    <name evidence="11" type="primary">MED8</name>
    <name evidence="13" type="ORF">ASPCAL13852</name>
</gene>
<dbReference type="PANTHER" id="PTHR13074">
    <property type="entry name" value="MEDIATOR OF RNA POLYMERASE II TRANSCRIPTION SUBUNIT 8"/>
    <property type="match status" value="1"/>
</dbReference>